<sequence>MFVPLSILFSASTLLFSVPTVAFPQRGRGGGQTAQQQAAQIPQGVSQATDGSTILDTTAMI</sequence>
<dbReference type="EMBL" id="JAWDJW010012006">
    <property type="protein sequence ID" value="KAK3044392.1"/>
    <property type="molecule type" value="Genomic_DNA"/>
</dbReference>
<evidence type="ECO:0000313" key="1">
    <source>
        <dbReference type="EMBL" id="KAK3044392.1"/>
    </source>
</evidence>
<gene>
    <name evidence="1" type="ORF">LTS18_001405</name>
</gene>
<comment type="caution">
    <text evidence="1">The sequence shown here is derived from an EMBL/GenBank/DDBJ whole genome shotgun (WGS) entry which is preliminary data.</text>
</comment>
<evidence type="ECO:0000313" key="2">
    <source>
        <dbReference type="Proteomes" id="UP001186974"/>
    </source>
</evidence>
<accession>A0ACC3CSY2</accession>
<feature type="non-terminal residue" evidence="1">
    <location>
        <position position="61"/>
    </location>
</feature>
<protein>
    <submittedName>
        <fullName evidence="1">Uncharacterized protein</fullName>
    </submittedName>
</protein>
<keyword evidence="2" id="KW-1185">Reference proteome</keyword>
<reference evidence="1" key="1">
    <citation type="submission" date="2024-09" db="EMBL/GenBank/DDBJ databases">
        <title>Black Yeasts Isolated from many extreme environments.</title>
        <authorList>
            <person name="Coleine C."/>
            <person name="Stajich J.E."/>
            <person name="Selbmann L."/>
        </authorList>
    </citation>
    <scope>NUCLEOTIDE SEQUENCE</scope>
    <source>
        <strain evidence="1">CCFEE 5737</strain>
    </source>
</reference>
<proteinExistence type="predicted"/>
<name>A0ACC3CSY2_9PEZI</name>
<organism evidence="1 2">
    <name type="scientific">Coniosporium uncinatum</name>
    <dbReference type="NCBI Taxonomy" id="93489"/>
    <lineage>
        <taxon>Eukaryota</taxon>
        <taxon>Fungi</taxon>
        <taxon>Dikarya</taxon>
        <taxon>Ascomycota</taxon>
        <taxon>Pezizomycotina</taxon>
        <taxon>Dothideomycetes</taxon>
        <taxon>Dothideomycetes incertae sedis</taxon>
        <taxon>Coniosporium</taxon>
    </lineage>
</organism>
<dbReference type="Proteomes" id="UP001186974">
    <property type="component" value="Unassembled WGS sequence"/>
</dbReference>